<name>A0ABY4TXK2_9SPHN</name>
<organism evidence="2 3">
    <name type="scientific">Sphingomonas donggukensis</name>
    <dbReference type="NCBI Taxonomy" id="2949093"/>
    <lineage>
        <taxon>Bacteria</taxon>
        <taxon>Pseudomonadati</taxon>
        <taxon>Pseudomonadota</taxon>
        <taxon>Alphaproteobacteria</taxon>
        <taxon>Sphingomonadales</taxon>
        <taxon>Sphingomonadaceae</taxon>
        <taxon>Sphingomonas</taxon>
    </lineage>
</organism>
<dbReference type="Gene3D" id="3.40.50.1110">
    <property type="entry name" value="SGNH hydrolase"/>
    <property type="match status" value="1"/>
</dbReference>
<keyword evidence="3" id="KW-1185">Reference proteome</keyword>
<reference evidence="2" key="1">
    <citation type="submission" date="2022-05" db="EMBL/GenBank/DDBJ databases">
        <title>Sphingomonas sp. strain RMG20 Genome sequencing and assembly.</title>
        <authorList>
            <person name="Kim I."/>
        </authorList>
    </citation>
    <scope>NUCLEOTIDE SEQUENCE</scope>
    <source>
        <strain evidence="2">RMG20</strain>
    </source>
</reference>
<accession>A0ABY4TXK2</accession>
<dbReference type="InterPro" id="IPR036514">
    <property type="entry name" value="SGNH_hydro_sf"/>
</dbReference>
<evidence type="ECO:0000313" key="3">
    <source>
        <dbReference type="Proteomes" id="UP001055580"/>
    </source>
</evidence>
<proteinExistence type="predicted"/>
<feature type="signal peptide" evidence="1">
    <location>
        <begin position="1"/>
        <end position="16"/>
    </location>
</feature>
<dbReference type="EMBL" id="CP098401">
    <property type="protein sequence ID" value="URW77132.1"/>
    <property type="molecule type" value="Genomic_DNA"/>
</dbReference>
<dbReference type="Proteomes" id="UP001055580">
    <property type="component" value="Chromosome"/>
</dbReference>
<protein>
    <submittedName>
        <fullName evidence="2">PEP-CTERM sorting domain-containing protein</fullName>
    </submittedName>
</protein>
<sequence length="296" mass="31513">MLLAAAALFAAVPAAAQVAPAPRAAAVAPARTILFVGNSFTQGAHSAVRNYRAGSVTDLNGAGYGGVPALFKLFAEQAGLNWQVSLETQGGKTLGYHLAERRAVIDRPWDVVVLQDLSTFSRERPGDPASHVRDAGTLAAMLTRANPRVQVEVMATWSRADQVYRPGSPWTGTPIAKMADDLYAGSRRARAASRDIDGVIPVGAAWNRAFAARVADPNPYDGVTFGELNLWAYDHYHASVAGYYLEALVVFGKVTGVDPRTLGANERAADELGLSDAQAVALQRIAWETLAAERGR</sequence>
<dbReference type="SUPFAM" id="SSF52266">
    <property type="entry name" value="SGNH hydrolase"/>
    <property type="match status" value="1"/>
</dbReference>
<gene>
    <name evidence="2" type="ORF">M9980_04095</name>
</gene>
<evidence type="ECO:0000256" key="1">
    <source>
        <dbReference type="SAM" id="SignalP"/>
    </source>
</evidence>
<dbReference type="RefSeq" id="WP_250755053.1">
    <property type="nucleotide sequence ID" value="NZ_CP098401.1"/>
</dbReference>
<evidence type="ECO:0000313" key="2">
    <source>
        <dbReference type="EMBL" id="URW77132.1"/>
    </source>
</evidence>
<feature type="chain" id="PRO_5046132497" evidence="1">
    <location>
        <begin position="17"/>
        <end position="296"/>
    </location>
</feature>
<keyword evidence="1" id="KW-0732">Signal</keyword>